<dbReference type="AlphaFoldDB" id="A0A9N7YID0"/>
<feature type="compositionally biased region" description="Gly residues" evidence="1">
    <location>
        <begin position="110"/>
        <end position="119"/>
    </location>
</feature>
<feature type="region of interest" description="Disordered" evidence="1">
    <location>
        <begin position="105"/>
        <end position="124"/>
    </location>
</feature>
<sequence>MYGARGADVGGTSLPEPRIQALPGGSAGASRPDGICSPSSDFWVYPGVSYRVWCSHSHPPRPDLCIDCKTLSNKKDEVKDLLKSAPPSPQRRQEESHFKLCKSEAQERGAGIGPPGGTAGSRKSARNALDHFIFPVPCDRNEIAWDTVN</sequence>
<accession>A0A9N7YID0</accession>
<proteinExistence type="predicted"/>
<evidence type="ECO:0000313" key="2">
    <source>
        <dbReference type="EMBL" id="CAB1426753.1"/>
    </source>
</evidence>
<name>A0A9N7YID0_PLEPL</name>
<dbReference type="EMBL" id="CADEAL010000913">
    <property type="protein sequence ID" value="CAB1426753.1"/>
    <property type="molecule type" value="Genomic_DNA"/>
</dbReference>
<evidence type="ECO:0000313" key="3">
    <source>
        <dbReference type="Proteomes" id="UP001153269"/>
    </source>
</evidence>
<organism evidence="2 3">
    <name type="scientific">Pleuronectes platessa</name>
    <name type="common">European plaice</name>
    <dbReference type="NCBI Taxonomy" id="8262"/>
    <lineage>
        <taxon>Eukaryota</taxon>
        <taxon>Metazoa</taxon>
        <taxon>Chordata</taxon>
        <taxon>Craniata</taxon>
        <taxon>Vertebrata</taxon>
        <taxon>Euteleostomi</taxon>
        <taxon>Actinopterygii</taxon>
        <taxon>Neopterygii</taxon>
        <taxon>Teleostei</taxon>
        <taxon>Neoteleostei</taxon>
        <taxon>Acanthomorphata</taxon>
        <taxon>Carangaria</taxon>
        <taxon>Pleuronectiformes</taxon>
        <taxon>Pleuronectoidei</taxon>
        <taxon>Pleuronectidae</taxon>
        <taxon>Pleuronectes</taxon>
    </lineage>
</organism>
<evidence type="ECO:0000256" key="1">
    <source>
        <dbReference type="SAM" id="MobiDB-lite"/>
    </source>
</evidence>
<dbReference type="Proteomes" id="UP001153269">
    <property type="component" value="Unassembled WGS sequence"/>
</dbReference>
<keyword evidence="3" id="KW-1185">Reference proteome</keyword>
<comment type="caution">
    <text evidence="2">The sequence shown here is derived from an EMBL/GenBank/DDBJ whole genome shotgun (WGS) entry which is preliminary data.</text>
</comment>
<gene>
    <name evidence="2" type="ORF">PLEPLA_LOCUS14691</name>
</gene>
<feature type="region of interest" description="Disordered" evidence="1">
    <location>
        <begin position="1"/>
        <end position="33"/>
    </location>
</feature>
<reference evidence="2" key="1">
    <citation type="submission" date="2020-03" db="EMBL/GenBank/DDBJ databases">
        <authorList>
            <person name="Weist P."/>
        </authorList>
    </citation>
    <scope>NUCLEOTIDE SEQUENCE</scope>
</reference>
<protein>
    <submittedName>
        <fullName evidence="2">Uncharacterized protein</fullName>
    </submittedName>
</protein>